<protein>
    <recommendedName>
        <fullName evidence="3">Glyoxalase-like domain-containing protein</fullName>
    </recommendedName>
</protein>
<name>A0ABV7Y4V1_9ACTN</name>
<comment type="caution">
    <text evidence="1">The sequence shown here is derived from an EMBL/GenBank/DDBJ whole genome shotgun (WGS) entry which is preliminary data.</text>
</comment>
<dbReference type="RefSeq" id="WP_205121656.1">
    <property type="nucleotide sequence ID" value="NZ_JAFBCM010000001.1"/>
</dbReference>
<evidence type="ECO:0000313" key="2">
    <source>
        <dbReference type="Proteomes" id="UP001595699"/>
    </source>
</evidence>
<dbReference type="Proteomes" id="UP001595699">
    <property type="component" value="Unassembled WGS sequence"/>
</dbReference>
<evidence type="ECO:0008006" key="3">
    <source>
        <dbReference type="Google" id="ProtNLM"/>
    </source>
</evidence>
<dbReference type="EMBL" id="JBHRZH010000003">
    <property type="protein sequence ID" value="MFC3759723.1"/>
    <property type="molecule type" value="Genomic_DNA"/>
</dbReference>
<gene>
    <name evidence="1" type="ORF">ACFOUW_02655</name>
</gene>
<organism evidence="1 2">
    <name type="scientific">Tenggerimyces flavus</name>
    <dbReference type="NCBI Taxonomy" id="1708749"/>
    <lineage>
        <taxon>Bacteria</taxon>
        <taxon>Bacillati</taxon>
        <taxon>Actinomycetota</taxon>
        <taxon>Actinomycetes</taxon>
        <taxon>Propionibacteriales</taxon>
        <taxon>Nocardioidaceae</taxon>
        <taxon>Tenggerimyces</taxon>
    </lineage>
</organism>
<accession>A0ABV7Y4V1</accession>
<proteinExistence type="predicted"/>
<reference evidence="2" key="1">
    <citation type="journal article" date="2019" name="Int. J. Syst. Evol. Microbiol.">
        <title>The Global Catalogue of Microorganisms (GCM) 10K type strain sequencing project: providing services to taxonomists for standard genome sequencing and annotation.</title>
        <authorList>
            <consortium name="The Broad Institute Genomics Platform"/>
            <consortium name="The Broad Institute Genome Sequencing Center for Infectious Disease"/>
            <person name="Wu L."/>
            <person name="Ma J."/>
        </authorList>
    </citation>
    <scope>NUCLEOTIDE SEQUENCE [LARGE SCALE GENOMIC DNA]</scope>
    <source>
        <strain evidence="2">CGMCC 4.7241</strain>
    </source>
</reference>
<sequence length="123" mass="13481">MEWVRSLVRHALAARLYPVGSPNWEIVDAAIMTIEPIVTYLTINPDTGAPLTVTYAAEPSEATAVRLLVDSDHNAVTAERALEAAGTRVIRDPSYNPYAPGNHGIRLIVQPAPDSHGRWERDL</sequence>
<keyword evidence="2" id="KW-1185">Reference proteome</keyword>
<evidence type="ECO:0000313" key="1">
    <source>
        <dbReference type="EMBL" id="MFC3759723.1"/>
    </source>
</evidence>